<protein>
    <submittedName>
        <fullName evidence="2">Rhoptry-associated protein, putative</fullName>
    </submittedName>
</protein>
<reference evidence="2 3" key="1">
    <citation type="journal article" date="2005" name="Science">
        <title>Genome of the host-cell transforming parasite Theileria annulata compared with T. parva.</title>
        <authorList>
            <person name="Pain A."/>
            <person name="Renauld H."/>
            <person name="Berriman M."/>
            <person name="Murphy L."/>
            <person name="Yeats C.A."/>
            <person name="Weir W."/>
            <person name="Kerhornou A."/>
            <person name="Aslett M."/>
            <person name="Bishop R."/>
            <person name="Bouchier C."/>
            <person name="Cochet M."/>
            <person name="Coulson R.M.R."/>
            <person name="Cronin A."/>
            <person name="de Villiers E.P."/>
            <person name="Fraser A."/>
            <person name="Fosker N."/>
            <person name="Gardner M."/>
            <person name="Goble A."/>
            <person name="Griffiths-Jones S."/>
            <person name="Harris D.E."/>
            <person name="Katzer F."/>
            <person name="Larke N."/>
            <person name="Lord A."/>
            <person name="Maser P."/>
            <person name="McKellar S."/>
            <person name="Mooney P."/>
            <person name="Morton F."/>
            <person name="Nene V."/>
            <person name="O'Neil S."/>
            <person name="Price C."/>
            <person name="Quail M.A."/>
            <person name="Rabbinowitsch E."/>
            <person name="Rawlings N.D."/>
            <person name="Rutter S."/>
            <person name="Saunders D."/>
            <person name="Seeger K."/>
            <person name="Shah T."/>
            <person name="Squares R."/>
            <person name="Squares S."/>
            <person name="Tivey A."/>
            <person name="Walker A.R."/>
            <person name="Woodward J."/>
            <person name="Dobbelaere D.A.E."/>
            <person name="Langsley G."/>
            <person name="Rajandream M.A."/>
            <person name="McKeever D."/>
            <person name="Shiels B."/>
            <person name="Tait A."/>
            <person name="Barrell B.G."/>
            <person name="Hall N."/>
        </authorList>
    </citation>
    <scope>NUCLEOTIDE SEQUENCE [LARGE SCALE GENOMIC DNA]</scope>
    <source>
        <strain evidence="3">Ankara</strain>
    </source>
</reference>
<evidence type="ECO:0000313" key="2">
    <source>
        <dbReference type="EMBL" id="CAI73401.1"/>
    </source>
</evidence>
<evidence type="ECO:0000256" key="1">
    <source>
        <dbReference type="SAM" id="SignalP"/>
    </source>
</evidence>
<dbReference type="VEuPathDB" id="PiroplasmaDB:TA05760"/>
<keyword evidence="3" id="KW-1185">Reference proteome</keyword>
<dbReference type="InterPro" id="IPR004318">
    <property type="entry name" value="RAP-1"/>
</dbReference>
<dbReference type="InParanoid" id="Q4UHN8"/>
<dbReference type="eggNOG" id="ENOG502SEAW">
    <property type="taxonomic scope" value="Eukaryota"/>
</dbReference>
<dbReference type="GeneID" id="3863554"/>
<organism evidence="2 3">
    <name type="scientific">Theileria annulata</name>
    <dbReference type="NCBI Taxonomy" id="5874"/>
    <lineage>
        <taxon>Eukaryota</taxon>
        <taxon>Sar</taxon>
        <taxon>Alveolata</taxon>
        <taxon>Apicomplexa</taxon>
        <taxon>Aconoidasida</taxon>
        <taxon>Piroplasmida</taxon>
        <taxon>Theileriidae</taxon>
        <taxon>Theileria</taxon>
    </lineage>
</organism>
<dbReference type="KEGG" id="tan:TA05760"/>
<accession>Q4UHN8</accession>
<dbReference type="EMBL" id="CR940347">
    <property type="protein sequence ID" value="CAI73401.1"/>
    <property type="molecule type" value="Genomic_DNA"/>
</dbReference>
<evidence type="ECO:0000313" key="3">
    <source>
        <dbReference type="Proteomes" id="UP000001950"/>
    </source>
</evidence>
<dbReference type="OrthoDB" id="361429at2759"/>
<sequence>MGVNSLFRSFAFIYLLFNYAHGVTLKKNNGGASLDSQNTEEFVEETEKTVSEVNHLRLVSDKMTAWFAKNTYNPSMFCEGDLGTCHTLVNRYVARCKAGDCYTVDNVKVFSSGENTGLYLPHLAQYETAKYVFNNCGVRQGRWSDLGDVFKKKKGTYSLHEFTNQVLKRNLDAMNVENSTMAVVNEVFYALTVYYQRYLNNNKLNSKVQNRSRFLRFFFSLAKRRALNKLVAEVVGDKTLDLSHSDLKSMVDSYVLYLTVGNYRQRHRVANLFGKLAKQAVSKTMGYKKVSFLMADQLLDYPLDPMQFCKGNAEVGCKEVVTKFLERCDHGDCTSLDLVNLLDPKDWLNVKLPELPQAFAAFQLFTTSRAKRPNWLKALLLRQRGRMSNEEFKNMLYERNFANLTFGTKSQGLLERFLSKAAVEFVYRARGTEARKTLTNASSFLMDSMGSVVGRGRLFLEVARVRAMMLEFRNYLYKSGADVPLKKVNSFASVTQHVVFSFLHDEYKGVYSKEYEKEWEKKVEKEMKKKEKGGFSKFTDKFKNFLGKVQGKKQKEPEQEEFNEKGEDLELKLAEQKLEEAGTQL</sequence>
<dbReference type="Pfam" id="PF03085">
    <property type="entry name" value="RAP-1"/>
    <property type="match status" value="2"/>
</dbReference>
<dbReference type="OMA" id="MLYERNF"/>
<feature type="chain" id="PRO_5004244541" evidence="1">
    <location>
        <begin position="23"/>
        <end position="585"/>
    </location>
</feature>
<keyword evidence="1" id="KW-0732">Signal</keyword>
<feature type="signal peptide" evidence="1">
    <location>
        <begin position="1"/>
        <end position="22"/>
    </location>
</feature>
<dbReference type="AlphaFoldDB" id="Q4UHN8"/>
<dbReference type="RefSeq" id="XP_954078.1">
    <property type="nucleotide sequence ID" value="XM_948985.1"/>
</dbReference>
<name>Q4UHN8_THEAN</name>
<dbReference type="Proteomes" id="UP000001950">
    <property type="component" value="Chromosome 1"/>
</dbReference>
<gene>
    <name evidence="2" type="ORF">TA05760</name>
</gene>
<proteinExistence type="predicted"/>